<reference evidence="10 11" key="1">
    <citation type="submission" date="2015-07" db="EMBL/GenBank/DDBJ databases">
        <title>Genome analysis of myxobacterium Chondromyces crocatus Cm c5 reveals a high potential for natural compound synthesis and the genetic basis for the loss of fruiting body formation.</title>
        <authorList>
            <person name="Zaburannyi N."/>
            <person name="Bunk B."/>
            <person name="Maier J."/>
            <person name="Overmann J."/>
            <person name="Mueller R."/>
        </authorList>
    </citation>
    <scope>NUCLEOTIDE SEQUENCE [LARGE SCALE GENOMIC DNA]</scope>
    <source>
        <strain evidence="10 11">Cm c5</strain>
    </source>
</reference>
<dbReference type="AlphaFoldDB" id="A0A0K1EM49"/>
<organism evidence="10 11">
    <name type="scientific">Chondromyces crocatus</name>
    <dbReference type="NCBI Taxonomy" id="52"/>
    <lineage>
        <taxon>Bacteria</taxon>
        <taxon>Pseudomonadati</taxon>
        <taxon>Myxococcota</taxon>
        <taxon>Polyangia</taxon>
        <taxon>Polyangiales</taxon>
        <taxon>Polyangiaceae</taxon>
        <taxon>Chondromyces</taxon>
    </lineage>
</organism>
<dbReference type="Gene3D" id="3.40.50.2300">
    <property type="match status" value="1"/>
</dbReference>
<dbReference type="SMART" id="SM00862">
    <property type="entry name" value="Trans_reg_C"/>
    <property type="match status" value="1"/>
</dbReference>
<keyword evidence="3" id="KW-0805">Transcription regulation</keyword>
<dbReference type="GO" id="GO:0000976">
    <property type="term" value="F:transcription cis-regulatory region binding"/>
    <property type="evidence" value="ECO:0007669"/>
    <property type="project" value="TreeGrafter"/>
</dbReference>
<dbReference type="GO" id="GO:0005829">
    <property type="term" value="C:cytosol"/>
    <property type="evidence" value="ECO:0007669"/>
    <property type="project" value="TreeGrafter"/>
</dbReference>
<evidence type="ECO:0000259" key="8">
    <source>
        <dbReference type="PROSITE" id="PS50110"/>
    </source>
</evidence>
<evidence type="ECO:0000256" key="5">
    <source>
        <dbReference type="ARBA" id="ARBA00023163"/>
    </source>
</evidence>
<keyword evidence="11" id="KW-1185">Reference proteome</keyword>
<evidence type="ECO:0000256" key="3">
    <source>
        <dbReference type="ARBA" id="ARBA00023015"/>
    </source>
</evidence>
<proteinExistence type="predicted"/>
<dbReference type="Gene3D" id="6.10.250.690">
    <property type="match status" value="1"/>
</dbReference>
<dbReference type="InterPro" id="IPR001867">
    <property type="entry name" value="OmpR/PhoB-type_DNA-bd"/>
</dbReference>
<evidence type="ECO:0000256" key="1">
    <source>
        <dbReference type="ARBA" id="ARBA00022553"/>
    </source>
</evidence>
<dbReference type="InterPro" id="IPR011006">
    <property type="entry name" value="CheY-like_superfamily"/>
</dbReference>
<dbReference type="GO" id="GO:0006355">
    <property type="term" value="P:regulation of DNA-templated transcription"/>
    <property type="evidence" value="ECO:0007669"/>
    <property type="project" value="InterPro"/>
</dbReference>
<keyword evidence="2" id="KW-0902">Two-component regulatory system</keyword>
<dbReference type="InterPro" id="IPR039420">
    <property type="entry name" value="WalR-like"/>
</dbReference>
<feature type="DNA-binding region" description="OmpR/PhoB-type" evidence="7">
    <location>
        <begin position="131"/>
        <end position="232"/>
    </location>
</feature>
<keyword evidence="1 6" id="KW-0597">Phosphoprotein</keyword>
<dbReference type="RefSeq" id="WP_050433602.1">
    <property type="nucleotide sequence ID" value="NZ_CP012159.1"/>
</dbReference>
<feature type="domain" description="Response regulatory" evidence="8">
    <location>
        <begin position="3"/>
        <end position="115"/>
    </location>
</feature>
<evidence type="ECO:0000256" key="2">
    <source>
        <dbReference type="ARBA" id="ARBA00023012"/>
    </source>
</evidence>
<dbReference type="GO" id="GO:0032993">
    <property type="term" value="C:protein-DNA complex"/>
    <property type="evidence" value="ECO:0007669"/>
    <property type="project" value="TreeGrafter"/>
</dbReference>
<dbReference type="InterPro" id="IPR016032">
    <property type="entry name" value="Sig_transdc_resp-reg_C-effctor"/>
</dbReference>
<evidence type="ECO:0000259" key="9">
    <source>
        <dbReference type="PROSITE" id="PS51755"/>
    </source>
</evidence>
<name>A0A0K1EM49_CHOCO</name>
<dbReference type="SUPFAM" id="SSF46894">
    <property type="entry name" value="C-terminal effector domain of the bipartite response regulators"/>
    <property type="match status" value="1"/>
</dbReference>
<evidence type="ECO:0000256" key="7">
    <source>
        <dbReference type="PROSITE-ProRule" id="PRU01091"/>
    </source>
</evidence>
<dbReference type="OrthoDB" id="9793321at2"/>
<gene>
    <name evidence="10" type="primary">cheY</name>
    <name evidence="10" type="ORF">CMC5_061130</name>
</gene>
<dbReference type="Pfam" id="PF00486">
    <property type="entry name" value="Trans_reg_C"/>
    <property type="match status" value="1"/>
</dbReference>
<dbReference type="Gene3D" id="1.10.10.10">
    <property type="entry name" value="Winged helix-like DNA-binding domain superfamily/Winged helix DNA-binding domain"/>
    <property type="match status" value="1"/>
</dbReference>
<dbReference type="Proteomes" id="UP000067626">
    <property type="component" value="Chromosome"/>
</dbReference>
<keyword evidence="4 7" id="KW-0238">DNA-binding</keyword>
<evidence type="ECO:0000313" key="10">
    <source>
        <dbReference type="EMBL" id="AKT41891.1"/>
    </source>
</evidence>
<dbReference type="InterPro" id="IPR036388">
    <property type="entry name" value="WH-like_DNA-bd_sf"/>
</dbReference>
<feature type="domain" description="OmpR/PhoB-type" evidence="9">
    <location>
        <begin position="131"/>
        <end position="232"/>
    </location>
</feature>
<dbReference type="PROSITE" id="PS51755">
    <property type="entry name" value="OMPR_PHOB"/>
    <property type="match status" value="1"/>
</dbReference>
<protein>
    <submittedName>
        <fullName evidence="10">Chemotaxis protein CheY</fullName>
    </submittedName>
</protein>
<evidence type="ECO:0000313" key="11">
    <source>
        <dbReference type="Proteomes" id="UP000067626"/>
    </source>
</evidence>
<dbReference type="CDD" id="cd00383">
    <property type="entry name" value="trans_reg_C"/>
    <property type="match status" value="1"/>
</dbReference>
<dbReference type="STRING" id="52.CMC5_061130"/>
<dbReference type="KEGG" id="ccro:CMC5_061130"/>
<accession>A0A0K1EM49</accession>
<dbReference type="PANTHER" id="PTHR48111">
    <property type="entry name" value="REGULATOR OF RPOS"/>
    <property type="match status" value="1"/>
</dbReference>
<feature type="modified residue" description="4-aspartylphosphate" evidence="6">
    <location>
        <position position="50"/>
    </location>
</feature>
<dbReference type="Pfam" id="PF00072">
    <property type="entry name" value="Response_reg"/>
    <property type="match status" value="1"/>
</dbReference>
<keyword evidence="5" id="KW-0804">Transcription</keyword>
<dbReference type="SMART" id="SM00448">
    <property type="entry name" value="REC"/>
    <property type="match status" value="1"/>
</dbReference>
<evidence type="ECO:0000256" key="6">
    <source>
        <dbReference type="PROSITE-ProRule" id="PRU00169"/>
    </source>
</evidence>
<dbReference type="PROSITE" id="PS50110">
    <property type="entry name" value="RESPONSE_REGULATORY"/>
    <property type="match status" value="1"/>
</dbReference>
<dbReference type="SUPFAM" id="SSF52172">
    <property type="entry name" value="CheY-like"/>
    <property type="match status" value="1"/>
</dbReference>
<sequence length="245" mass="26156">MAKVLVVEDEPAIAESIAFFLRRDGFGTTVVNTLADAERELPRADLVILDLTLPDGSGFELLSLARRSAAGPAIIVLSSRDSEADRVAALETGADDYVTKPFSPREVVARVRAVLRRAAGHAVATAPSDLPPAPVAAPLALQVDESTRRAHVRGQEVDLTRVEFDLLACMLAAPGRVFTRPQLIDRVWGDGFAITDRTIDSHVKALRKKVVEAGGDAALIETVRGVGYRVTDRPAQDGEGSKGEA</sequence>
<dbReference type="PANTHER" id="PTHR48111:SF1">
    <property type="entry name" value="TWO-COMPONENT RESPONSE REGULATOR ORR33"/>
    <property type="match status" value="1"/>
</dbReference>
<dbReference type="GO" id="GO:0000156">
    <property type="term" value="F:phosphorelay response regulator activity"/>
    <property type="evidence" value="ECO:0007669"/>
    <property type="project" value="TreeGrafter"/>
</dbReference>
<dbReference type="EMBL" id="CP012159">
    <property type="protein sequence ID" value="AKT41891.1"/>
    <property type="molecule type" value="Genomic_DNA"/>
</dbReference>
<evidence type="ECO:0000256" key="4">
    <source>
        <dbReference type="ARBA" id="ARBA00023125"/>
    </source>
</evidence>
<dbReference type="InterPro" id="IPR001789">
    <property type="entry name" value="Sig_transdc_resp-reg_receiver"/>
</dbReference>